<dbReference type="GO" id="GO:0016679">
    <property type="term" value="F:oxidoreductase activity, acting on diphenols and related substances as donors"/>
    <property type="evidence" value="ECO:0007669"/>
    <property type="project" value="TreeGrafter"/>
</dbReference>
<evidence type="ECO:0000256" key="5">
    <source>
        <dbReference type="ARBA" id="ARBA00023004"/>
    </source>
</evidence>
<name>A0AA37TV61_9RHOB</name>
<organism evidence="9 10">
    <name type="scientific">Cypionkella aquatica</name>
    <dbReference type="NCBI Taxonomy" id="1756042"/>
    <lineage>
        <taxon>Bacteria</taxon>
        <taxon>Pseudomonadati</taxon>
        <taxon>Pseudomonadota</taxon>
        <taxon>Alphaproteobacteria</taxon>
        <taxon>Rhodobacterales</taxon>
        <taxon>Paracoccaceae</taxon>
        <taxon>Cypionkella</taxon>
    </lineage>
</organism>
<feature type="transmembrane region" description="Helical" evidence="7">
    <location>
        <begin position="50"/>
        <end position="67"/>
    </location>
</feature>
<evidence type="ECO:0000256" key="1">
    <source>
        <dbReference type="ARBA" id="ARBA00004141"/>
    </source>
</evidence>
<dbReference type="InterPro" id="IPR022837">
    <property type="entry name" value="MsrQ-like"/>
</dbReference>
<dbReference type="Proteomes" id="UP001157355">
    <property type="component" value="Unassembled WGS sequence"/>
</dbReference>
<feature type="transmembrane region" description="Helical" evidence="7">
    <location>
        <begin position="169"/>
        <end position="186"/>
    </location>
</feature>
<proteinExistence type="predicted"/>
<keyword evidence="3 7" id="KW-0812">Transmembrane</keyword>
<reference evidence="9 10" key="1">
    <citation type="journal article" date="2014" name="Int. J. Syst. Evol. Microbiol.">
        <title>Complete genome sequence of Corynebacterium casei LMG S-19264T (=DSM 44701T), isolated from a smear-ripened cheese.</title>
        <authorList>
            <consortium name="US DOE Joint Genome Institute (JGI-PGF)"/>
            <person name="Walter F."/>
            <person name="Albersmeier A."/>
            <person name="Kalinowski J."/>
            <person name="Ruckert C."/>
        </authorList>
    </citation>
    <scope>NUCLEOTIDE SEQUENCE [LARGE SCALE GENOMIC DNA]</scope>
    <source>
        <strain evidence="9 10">NBRC 111766</strain>
    </source>
</reference>
<gene>
    <name evidence="9" type="primary">msrQ</name>
    <name evidence="9" type="ORF">GCM10010873_13590</name>
</gene>
<evidence type="ECO:0000256" key="4">
    <source>
        <dbReference type="ARBA" id="ARBA00022989"/>
    </source>
</evidence>
<dbReference type="EMBL" id="BSPP01000004">
    <property type="protein sequence ID" value="GLS86385.1"/>
    <property type="molecule type" value="Genomic_DNA"/>
</dbReference>
<feature type="transmembrane region" description="Helical" evidence="7">
    <location>
        <begin position="113"/>
        <end position="135"/>
    </location>
</feature>
<protein>
    <submittedName>
        <fullName evidence="9">Protein-methionine-sulfoxide reductase heme-binding subunit MsrQ</fullName>
    </submittedName>
</protein>
<dbReference type="AlphaFoldDB" id="A0AA37TV61"/>
<dbReference type="PANTHER" id="PTHR36964:SF1">
    <property type="entry name" value="PROTEIN-METHIONINE-SULFOXIDE REDUCTASE HEME-BINDING SUBUNIT MSRQ"/>
    <property type="match status" value="1"/>
</dbReference>
<dbReference type="GO" id="GO:0005886">
    <property type="term" value="C:plasma membrane"/>
    <property type="evidence" value="ECO:0007669"/>
    <property type="project" value="TreeGrafter"/>
</dbReference>
<evidence type="ECO:0000313" key="9">
    <source>
        <dbReference type="EMBL" id="GLS86385.1"/>
    </source>
</evidence>
<dbReference type="PANTHER" id="PTHR36964">
    <property type="entry name" value="PROTEIN-METHIONINE-SULFOXIDE REDUCTASE HEME-BINDING SUBUNIT MSRQ"/>
    <property type="match status" value="1"/>
</dbReference>
<dbReference type="GO" id="GO:0010181">
    <property type="term" value="F:FMN binding"/>
    <property type="evidence" value="ECO:0007669"/>
    <property type="project" value="TreeGrafter"/>
</dbReference>
<evidence type="ECO:0000256" key="6">
    <source>
        <dbReference type="ARBA" id="ARBA00023136"/>
    </source>
</evidence>
<evidence type="ECO:0000259" key="8">
    <source>
        <dbReference type="Pfam" id="PF01794"/>
    </source>
</evidence>
<comment type="subcellular location">
    <subcellularLocation>
        <location evidence="1">Membrane</location>
        <topology evidence="1">Multi-pass membrane protein</topology>
    </subcellularLocation>
</comment>
<dbReference type="GO" id="GO:0020037">
    <property type="term" value="F:heme binding"/>
    <property type="evidence" value="ECO:0007669"/>
    <property type="project" value="TreeGrafter"/>
</dbReference>
<dbReference type="Pfam" id="PF01794">
    <property type="entry name" value="Ferric_reduct"/>
    <property type="match status" value="1"/>
</dbReference>
<keyword evidence="10" id="KW-1185">Reference proteome</keyword>
<keyword evidence="2" id="KW-0813">Transport</keyword>
<keyword evidence="5" id="KW-0408">Iron</keyword>
<feature type="transmembrane region" description="Helical" evidence="7">
    <location>
        <begin position="79"/>
        <end position="101"/>
    </location>
</feature>
<evidence type="ECO:0000256" key="2">
    <source>
        <dbReference type="ARBA" id="ARBA00022448"/>
    </source>
</evidence>
<feature type="transmembrane region" description="Helical" evidence="7">
    <location>
        <begin position="147"/>
        <end position="163"/>
    </location>
</feature>
<accession>A0AA37TV61</accession>
<evidence type="ECO:0000256" key="3">
    <source>
        <dbReference type="ARBA" id="ARBA00022692"/>
    </source>
</evidence>
<dbReference type="InterPro" id="IPR013130">
    <property type="entry name" value="Fe3_Rdtase_TM_dom"/>
</dbReference>
<dbReference type="RefSeq" id="WP_284324585.1">
    <property type="nucleotide sequence ID" value="NZ_BSPP01000004.1"/>
</dbReference>
<keyword evidence="4 7" id="KW-1133">Transmembrane helix</keyword>
<feature type="domain" description="Ferric oxidoreductase" evidence="8">
    <location>
        <begin position="55"/>
        <end position="158"/>
    </location>
</feature>
<sequence length="199" mass="22185">MINSINQAARRIPAYTIYIAGIALAAWVIFSSLSTPDPAKVLERVLGIRGLQILIVTLCITPLRWYGINLLKFRRALGLMGFMFIALHLMTWVVLDLALRWSEILTELTKRPFIIVGMLAFVALIPLAVTSNNAMIKRLGALQWKRLHWLAYPATLAGAVHFVMIGKVYTLESALYFAAVAALLIARRLKSRKKLAPTG</sequence>
<evidence type="ECO:0000256" key="7">
    <source>
        <dbReference type="SAM" id="Phobius"/>
    </source>
</evidence>
<keyword evidence="6 7" id="KW-0472">Membrane</keyword>
<feature type="transmembrane region" description="Helical" evidence="7">
    <location>
        <begin position="12"/>
        <end position="30"/>
    </location>
</feature>
<evidence type="ECO:0000313" key="10">
    <source>
        <dbReference type="Proteomes" id="UP001157355"/>
    </source>
</evidence>
<comment type="caution">
    <text evidence="9">The sequence shown here is derived from an EMBL/GenBank/DDBJ whole genome shotgun (WGS) entry which is preliminary data.</text>
</comment>